<sequence length="89" mass="10672">MLRSGEYHSHISEVEKLSSVEYPDAELSLNKKVVYEEKDIEGSHHHHHLFRRHHRPESRESVKVVEYEQVPERRVADVVVYEDNRTLWP</sequence>
<comment type="caution">
    <text evidence="1">The sequence shown here is derived from an EMBL/GenBank/DDBJ whole genome shotgun (WGS) entry which is preliminary data.</text>
</comment>
<organism evidence="1 2">
    <name type="scientific">Flemingia macrophylla</name>
    <dbReference type="NCBI Taxonomy" id="520843"/>
    <lineage>
        <taxon>Eukaryota</taxon>
        <taxon>Viridiplantae</taxon>
        <taxon>Streptophyta</taxon>
        <taxon>Embryophyta</taxon>
        <taxon>Tracheophyta</taxon>
        <taxon>Spermatophyta</taxon>
        <taxon>Magnoliopsida</taxon>
        <taxon>eudicotyledons</taxon>
        <taxon>Gunneridae</taxon>
        <taxon>Pentapetalae</taxon>
        <taxon>rosids</taxon>
        <taxon>fabids</taxon>
        <taxon>Fabales</taxon>
        <taxon>Fabaceae</taxon>
        <taxon>Papilionoideae</taxon>
        <taxon>50 kb inversion clade</taxon>
        <taxon>NPAAA clade</taxon>
        <taxon>indigoferoid/millettioid clade</taxon>
        <taxon>Phaseoleae</taxon>
        <taxon>Flemingia</taxon>
    </lineage>
</organism>
<name>A0ABD1MYP9_9FABA</name>
<accession>A0ABD1MYP9</accession>
<dbReference type="EMBL" id="JBGMDY010000003">
    <property type="protein sequence ID" value="KAL2340956.1"/>
    <property type="molecule type" value="Genomic_DNA"/>
</dbReference>
<gene>
    <name evidence="1" type="ORF">Fmac_008896</name>
</gene>
<evidence type="ECO:0000313" key="2">
    <source>
        <dbReference type="Proteomes" id="UP001603857"/>
    </source>
</evidence>
<evidence type="ECO:0000313" key="1">
    <source>
        <dbReference type="EMBL" id="KAL2340956.1"/>
    </source>
</evidence>
<protein>
    <submittedName>
        <fullName evidence="1">Uncharacterized protein</fullName>
    </submittedName>
</protein>
<proteinExistence type="predicted"/>
<dbReference type="Proteomes" id="UP001603857">
    <property type="component" value="Unassembled WGS sequence"/>
</dbReference>
<dbReference type="AlphaFoldDB" id="A0ABD1MYP9"/>
<reference evidence="1 2" key="1">
    <citation type="submission" date="2024-08" db="EMBL/GenBank/DDBJ databases">
        <title>Insights into the chromosomal genome structure of Flemingia macrophylla.</title>
        <authorList>
            <person name="Ding Y."/>
            <person name="Zhao Y."/>
            <person name="Bi W."/>
            <person name="Wu M."/>
            <person name="Zhao G."/>
            <person name="Gong Y."/>
            <person name="Li W."/>
            <person name="Zhang P."/>
        </authorList>
    </citation>
    <scope>NUCLEOTIDE SEQUENCE [LARGE SCALE GENOMIC DNA]</scope>
    <source>
        <strain evidence="1">DYQJB</strain>
        <tissue evidence="1">Leaf</tissue>
    </source>
</reference>
<keyword evidence="2" id="KW-1185">Reference proteome</keyword>